<keyword evidence="4 6" id="KW-1133">Transmembrane helix</keyword>
<evidence type="ECO:0000256" key="2">
    <source>
        <dbReference type="ARBA" id="ARBA00022475"/>
    </source>
</evidence>
<dbReference type="PANTHER" id="PTHR35007">
    <property type="entry name" value="INTEGRAL MEMBRANE PROTEIN-RELATED"/>
    <property type="match status" value="1"/>
</dbReference>
<comment type="subcellular location">
    <subcellularLocation>
        <location evidence="1">Cell membrane</location>
        <topology evidence="1">Multi-pass membrane protein</topology>
    </subcellularLocation>
</comment>
<feature type="transmembrane region" description="Helical" evidence="6">
    <location>
        <begin position="38"/>
        <end position="55"/>
    </location>
</feature>
<gene>
    <name evidence="8" type="ORF">IAB27_00915</name>
</gene>
<dbReference type="GO" id="GO:0005886">
    <property type="term" value="C:plasma membrane"/>
    <property type="evidence" value="ECO:0007669"/>
    <property type="project" value="UniProtKB-SubCell"/>
</dbReference>
<keyword evidence="3 6" id="KW-0812">Transmembrane</keyword>
<evidence type="ECO:0000256" key="4">
    <source>
        <dbReference type="ARBA" id="ARBA00022989"/>
    </source>
</evidence>
<keyword evidence="5 6" id="KW-0472">Membrane</keyword>
<evidence type="ECO:0000256" key="6">
    <source>
        <dbReference type="SAM" id="Phobius"/>
    </source>
</evidence>
<protein>
    <submittedName>
        <fullName evidence="8">Type II secretion system F family protein</fullName>
    </submittedName>
</protein>
<evidence type="ECO:0000313" key="8">
    <source>
        <dbReference type="EMBL" id="HIQ90177.1"/>
    </source>
</evidence>
<dbReference type="InterPro" id="IPR018076">
    <property type="entry name" value="T2SS_GspF_dom"/>
</dbReference>
<evidence type="ECO:0000256" key="1">
    <source>
        <dbReference type="ARBA" id="ARBA00004651"/>
    </source>
</evidence>
<evidence type="ECO:0000259" key="7">
    <source>
        <dbReference type="Pfam" id="PF00482"/>
    </source>
</evidence>
<accession>A0A9D0ZRJ1</accession>
<feature type="transmembrane region" description="Helical" evidence="6">
    <location>
        <begin position="61"/>
        <end position="79"/>
    </location>
</feature>
<name>A0A9D0ZRJ1_9FIRM</name>
<reference evidence="8" key="1">
    <citation type="submission" date="2020-10" db="EMBL/GenBank/DDBJ databases">
        <authorList>
            <person name="Gilroy R."/>
        </authorList>
    </citation>
    <scope>NUCLEOTIDE SEQUENCE</scope>
    <source>
        <strain evidence="8">CHK147-3167</strain>
    </source>
</reference>
<sequence>MKKSLWLTKLYRASELEKIEKDLNCLGHDTKYTVSTFVRDRLLVTLLVTVLIVILTDLGYILAPFVAVGTYYLFYYLNITKKIEIRNKRLENEAIFFFEILSLTLESGNNLEGALRVTCDNVDSEISDEFKKTLFEMQFGKSLIEALSDMHQRISSNDINNTILNIIQTSQFGNSILNVLYNEIDFLRTKQILAVKSQINKIPNKASIISVIFVVPLILVLILGPYLIEFIG</sequence>
<organism evidence="8 9">
    <name type="scientific">Candidatus Coprosoma intestinipullorum</name>
    <dbReference type="NCBI Taxonomy" id="2840752"/>
    <lineage>
        <taxon>Bacteria</taxon>
        <taxon>Bacillati</taxon>
        <taxon>Bacillota</taxon>
        <taxon>Bacillota incertae sedis</taxon>
        <taxon>Candidatus Coprosoma</taxon>
    </lineage>
</organism>
<dbReference type="Proteomes" id="UP000886786">
    <property type="component" value="Unassembled WGS sequence"/>
</dbReference>
<dbReference type="InterPro" id="IPR042094">
    <property type="entry name" value="T2SS_GspF_sf"/>
</dbReference>
<reference evidence="8" key="2">
    <citation type="journal article" date="2021" name="PeerJ">
        <title>Extensive microbial diversity within the chicken gut microbiome revealed by metagenomics and culture.</title>
        <authorList>
            <person name="Gilroy R."/>
            <person name="Ravi A."/>
            <person name="Getino M."/>
            <person name="Pursley I."/>
            <person name="Horton D.L."/>
            <person name="Alikhan N.F."/>
            <person name="Baker D."/>
            <person name="Gharbi K."/>
            <person name="Hall N."/>
            <person name="Watson M."/>
            <person name="Adriaenssens E.M."/>
            <person name="Foster-Nyarko E."/>
            <person name="Jarju S."/>
            <person name="Secka A."/>
            <person name="Antonio M."/>
            <person name="Oren A."/>
            <person name="Chaudhuri R.R."/>
            <person name="La Ragione R."/>
            <person name="Hildebrand F."/>
            <person name="Pallen M.J."/>
        </authorList>
    </citation>
    <scope>NUCLEOTIDE SEQUENCE</scope>
    <source>
        <strain evidence="8">CHK147-3167</strain>
    </source>
</reference>
<keyword evidence="2" id="KW-1003">Cell membrane</keyword>
<dbReference type="Pfam" id="PF00482">
    <property type="entry name" value="T2SSF"/>
    <property type="match status" value="1"/>
</dbReference>
<dbReference type="Gene3D" id="1.20.81.30">
    <property type="entry name" value="Type II secretion system (T2SS), domain F"/>
    <property type="match status" value="1"/>
</dbReference>
<feature type="domain" description="Type II secretion system protein GspF" evidence="7">
    <location>
        <begin position="97"/>
        <end position="223"/>
    </location>
</feature>
<dbReference type="EMBL" id="DVFV01000021">
    <property type="protein sequence ID" value="HIQ90177.1"/>
    <property type="molecule type" value="Genomic_DNA"/>
</dbReference>
<proteinExistence type="predicted"/>
<evidence type="ECO:0000256" key="5">
    <source>
        <dbReference type="ARBA" id="ARBA00023136"/>
    </source>
</evidence>
<comment type="caution">
    <text evidence="8">The sequence shown here is derived from an EMBL/GenBank/DDBJ whole genome shotgun (WGS) entry which is preliminary data.</text>
</comment>
<dbReference type="AlphaFoldDB" id="A0A9D0ZRJ1"/>
<evidence type="ECO:0000313" key="9">
    <source>
        <dbReference type="Proteomes" id="UP000886786"/>
    </source>
</evidence>
<dbReference type="PANTHER" id="PTHR35007:SF2">
    <property type="entry name" value="PILUS ASSEMBLE PROTEIN"/>
    <property type="match status" value="1"/>
</dbReference>
<feature type="transmembrane region" description="Helical" evidence="6">
    <location>
        <begin position="206"/>
        <end position="228"/>
    </location>
</feature>
<evidence type="ECO:0000256" key="3">
    <source>
        <dbReference type="ARBA" id="ARBA00022692"/>
    </source>
</evidence>